<proteinExistence type="predicted"/>
<feature type="domain" description="BD-FAE-like" evidence="3">
    <location>
        <begin position="234"/>
        <end position="340"/>
    </location>
</feature>
<feature type="region of interest" description="Disordered" evidence="1">
    <location>
        <begin position="343"/>
        <end position="369"/>
    </location>
</feature>
<dbReference type="InterPro" id="IPR029058">
    <property type="entry name" value="AB_hydrolase_fold"/>
</dbReference>
<organism evidence="4 5">
    <name type="scientific">Veillonella absiana</name>
    <dbReference type="NCBI Taxonomy" id="3079305"/>
    <lineage>
        <taxon>Bacteria</taxon>
        <taxon>Bacillati</taxon>
        <taxon>Bacillota</taxon>
        <taxon>Negativicutes</taxon>
        <taxon>Veillonellales</taxon>
        <taxon>Veillonellaceae</taxon>
        <taxon>Veillonella</taxon>
    </lineage>
</organism>
<dbReference type="RefSeq" id="WP_317329409.1">
    <property type="nucleotide sequence ID" value="NZ_JAWJZA010000011.1"/>
</dbReference>
<dbReference type="SUPFAM" id="SSF53474">
    <property type="entry name" value="alpha/beta-Hydrolases"/>
    <property type="match status" value="1"/>
</dbReference>
<reference evidence="4 5" key="1">
    <citation type="submission" date="2023-10" db="EMBL/GenBank/DDBJ databases">
        <title>Veillonella sp. nov., isolated from a pig farm feces dump.</title>
        <authorList>
            <person name="Chang Y.-H."/>
        </authorList>
    </citation>
    <scope>NUCLEOTIDE SEQUENCE [LARGE SCALE GENOMIC DNA]</scope>
    <source>
        <strain evidence="4 5">YH-vei2233</strain>
    </source>
</reference>
<comment type="caution">
    <text evidence="4">The sequence shown here is derived from an EMBL/GenBank/DDBJ whole genome shotgun (WGS) entry which is preliminary data.</text>
</comment>
<feature type="signal peptide" evidence="2">
    <location>
        <begin position="1"/>
        <end position="26"/>
    </location>
</feature>
<dbReference type="EMBL" id="JAWJZB010000002">
    <property type="protein sequence ID" value="MDV5087560.1"/>
    <property type="molecule type" value="Genomic_DNA"/>
</dbReference>
<evidence type="ECO:0000259" key="3">
    <source>
        <dbReference type="Pfam" id="PF20434"/>
    </source>
</evidence>
<dbReference type="InterPro" id="IPR049492">
    <property type="entry name" value="BD-FAE-like_dom"/>
</dbReference>
<evidence type="ECO:0000256" key="1">
    <source>
        <dbReference type="SAM" id="MobiDB-lite"/>
    </source>
</evidence>
<name>A0ABU3Z6M1_9FIRM</name>
<dbReference type="Gene3D" id="3.40.50.1820">
    <property type="entry name" value="alpha/beta hydrolase"/>
    <property type="match status" value="1"/>
</dbReference>
<keyword evidence="2" id="KW-0732">Signal</keyword>
<dbReference type="Pfam" id="PF20434">
    <property type="entry name" value="BD-FAE"/>
    <property type="match status" value="1"/>
</dbReference>
<gene>
    <name evidence="4" type="ORF">RVY80_01660</name>
</gene>
<protein>
    <submittedName>
        <fullName evidence="4">Subtype B tannase</fullName>
    </submittedName>
</protein>
<evidence type="ECO:0000256" key="2">
    <source>
        <dbReference type="SAM" id="SignalP"/>
    </source>
</evidence>
<keyword evidence="5" id="KW-1185">Reference proteome</keyword>
<accession>A0ABU3Z6M1</accession>
<feature type="region of interest" description="Disordered" evidence="1">
    <location>
        <begin position="378"/>
        <end position="397"/>
    </location>
</feature>
<sequence length="648" mass="69388">MKLSKTYSITALACAIVITGSVPVWAASNATNASAATPNNAIISSKINDTNATIITVPTVGLASGTISQMPVSTQQSQNSTQPVGTTRQITEQPLEVPLSATTQSNYSLTFDANATYETRTATVDNKTVSYRAYENIPYVANPVDVNYQYMNIYIPEDYFQNKKVGKYDAKTAPIFLPNSVGGYMPSTAAIPGKSLEGGTDASTYALFRGYVVAAPATRGRTNKNETTGEYYGKAPAVIVDLQAAVAYLHSNDSRMPGDATKIISNGTSAGGAVSLLLGATGNHSDYRPYLNALGAADASTDIFAVVAFCPITDLDAADMAYEWNYHDVTTYKKSMMGRGMVPLAQTGSGESSATKGQLPTADMGNTPTEQAPMAVATTSTPSMDGNALSTNTSRNNSANMITLSDSDISYSYMLKAQYTDYINDLKLKDSNGKTLTLNSDGTGSFMDYVKSYIIAAANRAASEGTDISSADFLIKDANGTITDVDWKAYNAHVSRSKAPGAFDSRANDAGENNLFGTTKKDYEHFTVNGALFDTTDISATGPAIANHHIIKMMNPMNYLGNTGATNAKYYYIRYGTADSNTSISIPIVVGTKAQNLGYSVNMETPWEIGHRGDYNLEEMFDWMDNSVSDARMNPTVKAIKNKLKKIF</sequence>
<evidence type="ECO:0000313" key="5">
    <source>
        <dbReference type="Proteomes" id="UP001272515"/>
    </source>
</evidence>
<dbReference type="InterPro" id="IPR048124">
    <property type="entry name" value="Tannase_B"/>
</dbReference>
<dbReference type="Proteomes" id="UP001272515">
    <property type="component" value="Unassembled WGS sequence"/>
</dbReference>
<evidence type="ECO:0000313" key="4">
    <source>
        <dbReference type="EMBL" id="MDV5087560.1"/>
    </source>
</evidence>
<feature type="compositionally biased region" description="Polar residues" evidence="1">
    <location>
        <begin position="346"/>
        <end position="369"/>
    </location>
</feature>
<dbReference type="NCBIfam" id="NF041556">
    <property type="entry name" value="tannase_B"/>
    <property type="match status" value="1"/>
</dbReference>
<feature type="chain" id="PRO_5047061724" evidence="2">
    <location>
        <begin position="27"/>
        <end position="648"/>
    </location>
</feature>